<organism evidence="5 6">
    <name type="scientific">Idiomarina baltica OS145</name>
    <dbReference type="NCBI Taxonomy" id="314276"/>
    <lineage>
        <taxon>Bacteria</taxon>
        <taxon>Pseudomonadati</taxon>
        <taxon>Pseudomonadota</taxon>
        <taxon>Gammaproteobacteria</taxon>
        <taxon>Alteromonadales</taxon>
        <taxon>Idiomarinaceae</taxon>
        <taxon>Idiomarina</taxon>
    </lineage>
</organism>
<dbReference type="SMART" id="SM00267">
    <property type="entry name" value="GGDEF"/>
    <property type="match status" value="1"/>
</dbReference>
<keyword evidence="3" id="KW-1133">Transmembrane helix</keyword>
<keyword evidence="3" id="KW-0812">Transmembrane</keyword>
<dbReference type="InterPro" id="IPR029787">
    <property type="entry name" value="Nucleotide_cyclase"/>
</dbReference>
<sequence>MILERRTKHRRIKKREKLTNALLFKISIWAISIVVIASAITFQVAYDDARQRVIGLLEQDLAPALERNEAFFDHVEENGDILAQQFLSNYKLMRNESRPIEQFNDWYEATSPGVLRLKPSFDRGVIAGGKYFQHLSAFLGKRDVALDDELKSRVIAAQYTLNELGPAWQNEVSNSHFSMPENILLMYSTESPWGLLADKDLVMTDYSVVRSTLQVNNPERKPNWTGLYYDISADILTITYQKPVDLAGKHLANASFDVVLSSLVSDLTKKKRPNAEHVVLNNNGDLIAASNVTQDAIIARSTLTSETYNEPLYQHLSQLVVDRGFSETPTILSGEVEGQLLFVNKLPGPGWWHITSYPLAEVRNQAIVLPLQLVGAGVGLVILILLMSYWLIQREVSRPLQEVAKVASLMGQRNYREAQTHKTTKIKARGEVKQALKAFQTMASRFITAQDELEREVESRTAELAEANRKLDALAHMDGLTGLFNRRAFDRDLDAAISSGKPYHLMIADIDEFKAYNDNYGHEAGDSAIKEIAECLRSNTPLKVYRYGGEELAMIVPSAYDLESKLNELRDKVIELNIPHHYTNTDRSCLSLSMGAAPIQRDDDSRSAIRRADKQLYAAKRAGKNCVVTA</sequence>
<protein>
    <recommendedName>
        <fullName evidence="1">diguanylate cyclase</fullName>
        <ecNumber evidence="1">2.7.7.65</ecNumber>
    </recommendedName>
</protein>
<dbReference type="SUPFAM" id="SSF55073">
    <property type="entry name" value="Nucleotide cyclase"/>
    <property type="match status" value="1"/>
</dbReference>
<evidence type="ECO:0000256" key="3">
    <source>
        <dbReference type="SAM" id="Phobius"/>
    </source>
</evidence>
<dbReference type="InterPro" id="IPR000160">
    <property type="entry name" value="GGDEF_dom"/>
</dbReference>
<dbReference type="Pfam" id="PF00990">
    <property type="entry name" value="GGDEF"/>
    <property type="match status" value="1"/>
</dbReference>
<evidence type="ECO:0000313" key="5">
    <source>
        <dbReference type="EMBL" id="EAQ32816.1"/>
    </source>
</evidence>
<proteinExistence type="predicted"/>
<feature type="transmembrane region" description="Helical" evidence="3">
    <location>
        <begin position="21"/>
        <end position="46"/>
    </location>
</feature>
<dbReference type="NCBIfam" id="TIGR00254">
    <property type="entry name" value="GGDEF"/>
    <property type="match status" value="1"/>
</dbReference>
<accession>A0ABM9WPA6</accession>
<dbReference type="Proteomes" id="UP000016543">
    <property type="component" value="Unassembled WGS sequence"/>
</dbReference>
<evidence type="ECO:0000256" key="1">
    <source>
        <dbReference type="ARBA" id="ARBA00012528"/>
    </source>
</evidence>
<comment type="caution">
    <text evidence="5">The sequence shown here is derived from an EMBL/GenBank/DDBJ whole genome shotgun (WGS) entry which is preliminary data.</text>
</comment>
<comment type="catalytic activity">
    <reaction evidence="2">
        <text>2 GTP = 3',3'-c-di-GMP + 2 diphosphate</text>
        <dbReference type="Rhea" id="RHEA:24898"/>
        <dbReference type="ChEBI" id="CHEBI:33019"/>
        <dbReference type="ChEBI" id="CHEBI:37565"/>
        <dbReference type="ChEBI" id="CHEBI:58805"/>
        <dbReference type="EC" id="2.7.7.65"/>
    </reaction>
</comment>
<dbReference type="PANTHER" id="PTHR45138">
    <property type="entry name" value="REGULATORY COMPONENTS OF SENSORY TRANSDUCTION SYSTEM"/>
    <property type="match status" value="1"/>
</dbReference>
<name>A0ABM9WPA6_9GAMM</name>
<gene>
    <name evidence="5" type="ORF">OS145_01617</name>
</gene>
<feature type="domain" description="GGDEF" evidence="4">
    <location>
        <begin position="501"/>
        <end position="630"/>
    </location>
</feature>
<dbReference type="RefSeq" id="WP_006955647.1">
    <property type="nucleotide sequence ID" value="NZ_CH672405.1"/>
</dbReference>
<reference evidence="5 6" key="1">
    <citation type="submission" date="2006-01" db="EMBL/GenBank/DDBJ databases">
        <authorList>
            <person name="Brettar I."/>
            <person name="Hofle M."/>
            <person name="Ferriera S."/>
            <person name="Johnson J."/>
            <person name="Kravitz S."/>
            <person name="Halpern A."/>
            <person name="Remington K."/>
            <person name="Beeson K."/>
            <person name="Tran B."/>
            <person name="Rogers Y.-H."/>
            <person name="Friedman R."/>
            <person name="Venter J.C."/>
        </authorList>
    </citation>
    <scope>NUCLEOTIDE SEQUENCE [LARGE SCALE GENOMIC DNA]</scope>
    <source>
        <strain evidence="5 6">OS145</strain>
    </source>
</reference>
<evidence type="ECO:0000259" key="4">
    <source>
        <dbReference type="PROSITE" id="PS50887"/>
    </source>
</evidence>
<dbReference type="InterPro" id="IPR043128">
    <property type="entry name" value="Rev_trsase/Diguanyl_cyclase"/>
</dbReference>
<dbReference type="PANTHER" id="PTHR45138:SF9">
    <property type="entry name" value="DIGUANYLATE CYCLASE DGCM-RELATED"/>
    <property type="match status" value="1"/>
</dbReference>
<keyword evidence="6" id="KW-1185">Reference proteome</keyword>
<dbReference type="Gene3D" id="3.30.70.270">
    <property type="match status" value="1"/>
</dbReference>
<dbReference type="CDD" id="cd01949">
    <property type="entry name" value="GGDEF"/>
    <property type="match status" value="1"/>
</dbReference>
<evidence type="ECO:0000313" key="6">
    <source>
        <dbReference type="Proteomes" id="UP000016543"/>
    </source>
</evidence>
<dbReference type="InterPro" id="IPR050469">
    <property type="entry name" value="Diguanylate_Cyclase"/>
</dbReference>
<dbReference type="EMBL" id="AAMX01000003">
    <property type="protein sequence ID" value="EAQ32816.1"/>
    <property type="molecule type" value="Genomic_DNA"/>
</dbReference>
<dbReference type="EC" id="2.7.7.65" evidence="1"/>
<dbReference type="Gene3D" id="6.10.340.10">
    <property type="match status" value="1"/>
</dbReference>
<keyword evidence="3" id="KW-0472">Membrane</keyword>
<dbReference type="PROSITE" id="PS50887">
    <property type="entry name" value="GGDEF"/>
    <property type="match status" value="1"/>
</dbReference>
<feature type="transmembrane region" description="Helical" evidence="3">
    <location>
        <begin position="367"/>
        <end position="392"/>
    </location>
</feature>
<evidence type="ECO:0000256" key="2">
    <source>
        <dbReference type="ARBA" id="ARBA00034247"/>
    </source>
</evidence>